<dbReference type="RefSeq" id="WP_353982987.1">
    <property type="nucleotide sequence ID" value="NZ_JBEWLY010000008.1"/>
</dbReference>
<dbReference type="Pfam" id="PF06904">
    <property type="entry name" value="Extensin-like_C"/>
    <property type="match status" value="1"/>
</dbReference>
<evidence type="ECO:0000313" key="3">
    <source>
        <dbReference type="Proteomes" id="UP001548713"/>
    </source>
</evidence>
<name>A0ABV2CY81_9SPHN</name>
<evidence type="ECO:0000313" key="2">
    <source>
        <dbReference type="EMBL" id="MET1754561.1"/>
    </source>
</evidence>
<dbReference type="Proteomes" id="UP001548713">
    <property type="component" value="Unassembled WGS sequence"/>
</dbReference>
<feature type="domain" description="Extensin-like C-terminal" evidence="1">
    <location>
        <begin position="62"/>
        <end position="241"/>
    </location>
</feature>
<dbReference type="EMBL" id="JBEWLY010000008">
    <property type="protein sequence ID" value="MET1754561.1"/>
    <property type="molecule type" value="Genomic_DNA"/>
</dbReference>
<gene>
    <name evidence="2" type="ORF">ABVV53_03680</name>
</gene>
<protein>
    <submittedName>
        <fullName evidence="2">Extensin family protein</fullName>
    </submittedName>
</protein>
<comment type="caution">
    <text evidence="2">The sequence shown here is derived from an EMBL/GenBank/DDBJ whole genome shotgun (WGS) entry which is preliminary data.</text>
</comment>
<keyword evidence="3" id="KW-1185">Reference proteome</keyword>
<accession>A0ABV2CY81</accession>
<reference evidence="2 3" key="1">
    <citation type="submission" date="2024-07" db="EMBL/GenBank/DDBJ databases">
        <title>Novosphingobium kalidii RD2P27.</title>
        <authorList>
            <person name="Sun J.-Q."/>
        </authorList>
    </citation>
    <scope>NUCLEOTIDE SEQUENCE [LARGE SCALE GENOMIC DNA]</scope>
    <source>
        <strain evidence="2 3">RD2P27</strain>
    </source>
</reference>
<sequence>MRFAVDHLLLGGLLLLAAIVGGRAWLRDHPHLDPWVPLSLSDDPDGWVTKRKIAQMRADPAECRAFLERSDVAFTQLAPTGEGSCRREDRQVLARDVSRGLDLQPSGAQSTCAVGAGLIRWLHHGAQPAAQTILGSRIIALEHYGTHNCRRIGGGDTGTWSQHATGNAIDISGFVLADGRRIVVQRDWSGEGPEAAFLRAARDTSCNEFSTVLSPDYNAAHTDHLHLDQAQRGPGGWSFCR</sequence>
<organism evidence="2 3">
    <name type="scientific">Novosphingobium kalidii</name>
    <dbReference type="NCBI Taxonomy" id="3230299"/>
    <lineage>
        <taxon>Bacteria</taxon>
        <taxon>Pseudomonadati</taxon>
        <taxon>Pseudomonadota</taxon>
        <taxon>Alphaproteobacteria</taxon>
        <taxon>Sphingomonadales</taxon>
        <taxon>Sphingomonadaceae</taxon>
        <taxon>Novosphingobium</taxon>
    </lineage>
</organism>
<proteinExistence type="predicted"/>
<evidence type="ECO:0000259" key="1">
    <source>
        <dbReference type="Pfam" id="PF06904"/>
    </source>
</evidence>
<dbReference type="InterPro" id="IPR009683">
    <property type="entry name" value="Extensin-like_C"/>
</dbReference>